<evidence type="ECO:0000313" key="4">
    <source>
        <dbReference type="EMBL" id="KIO23081.1"/>
    </source>
</evidence>
<name>A0A0C3QCG8_9AGAM</name>
<dbReference type="HOGENOM" id="CLU_405004_0_0_1"/>
<dbReference type="Gene3D" id="2.130.10.10">
    <property type="entry name" value="YVTN repeat-like/Quinoprotein amine dehydrogenase"/>
    <property type="match status" value="1"/>
</dbReference>
<evidence type="ECO:0000256" key="3">
    <source>
        <dbReference type="PROSITE-ProRule" id="PRU00221"/>
    </source>
</evidence>
<dbReference type="PROSITE" id="PS00678">
    <property type="entry name" value="WD_REPEATS_1"/>
    <property type="match status" value="1"/>
</dbReference>
<evidence type="ECO:0000313" key="5">
    <source>
        <dbReference type="Proteomes" id="UP000054248"/>
    </source>
</evidence>
<feature type="repeat" description="WD" evidence="3">
    <location>
        <begin position="545"/>
        <end position="582"/>
    </location>
</feature>
<protein>
    <submittedName>
        <fullName evidence="4">Uncharacterized protein</fullName>
    </submittedName>
</protein>
<dbReference type="OrthoDB" id="548949at2759"/>
<dbReference type="SUPFAM" id="SSF50978">
    <property type="entry name" value="WD40 repeat-like"/>
    <property type="match status" value="1"/>
</dbReference>
<proteinExistence type="predicted"/>
<reference evidence="4 5" key="1">
    <citation type="submission" date="2014-04" db="EMBL/GenBank/DDBJ databases">
        <authorList>
            <consortium name="DOE Joint Genome Institute"/>
            <person name="Kuo A."/>
            <person name="Girlanda M."/>
            <person name="Perotto S."/>
            <person name="Kohler A."/>
            <person name="Nagy L.G."/>
            <person name="Floudas D."/>
            <person name="Copeland A."/>
            <person name="Barry K.W."/>
            <person name="Cichocki N."/>
            <person name="Veneault-Fourrey C."/>
            <person name="LaButti K."/>
            <person name="Lindquist E.A."/>
            <person name="Lipzen A."/>
            <person name="Lundell T."/>
            <person name="Morin E."/>
            <person name="Murat C."/>
            <person name="Sun H."/>
            <person name="Tunlid A."/>
            <person name="Henrissat B."/>
            <person name="Grigoriev I.V."/>
            <person name="Hibbett D.S."/>
            <person name="Martin F."/>
            <person name="Nordberg H.P."/>
            <person name="Cantor M.N."/>
            <person name="Hua S.X."/>
        </authorList>
    </citation>
    <scope>NUCLEOTIDE SEQUENCE [LARGE SCALE GENOMIC DNA]</scope>
    <source>
        <strain evidence="4 5">MUT 4182</strain>
    </source>
</reference>
<dbReference type="InterPro" id="IPR036322">
    <property type="entry name" value="WD40_repeat_dom_sf"/>
</dbReference>
<dbReference type="InterPro" id="IPR001680">
    <property type="entry name" value="WD40_rpt"/>
</dbReference>
<dbReference type="EMBL" id="KN823093">
    <property type="protein sequence ID" value="KIO23081.1"/>
    <property type="molecule type" value="Genomic_DNA"/>
</dbReference>
<accession>A0A0C3QCG8</accession>
<dbReference type="PROSITE" id="PS50082">
    <property type="entry name" value="WD_REPEATS_2"/>
    <property type="match status" value="1"/>
</dbReference>
<gene>
    <name evidence="4" type="ORF">M407DRAFT_27409</name>
</gene>
<reference evidence="5" key="2">
    <citation type="submission" date="2015-01" db="EMBL/GenBank/DDBJ databases">
        <title>Evolutionary Origins and Diversification of the Mycorrhizal Mutualists.</title>
        <authorList>
            <consortium name="DOE Joint Genome Institute"/>
            <consortium name="Mycorrhizal Genomics Consortium"/>
            <person name="Kohler A."/>
            <person name="Kuo A."/>
            <person name="Nagy L.G."/>
            <person name="Floudas D."/>
            <person name="Copeland A."/>
            <person name="Barry K.W."/>
            <person name="Cichocki N."/>
            <person name="Veneault-Fourrey C."/>
            <person name="LaButti K."/>
            <person name="Lindquist E.A."/>
            <person name="Lipzen A."/>
            <person name="Lundell T."/>
            <person name="Morin E."/>
            <person name="Murat C."/>
            <person name="Riley R."/>
            <person name="Ohm R."/>
            <person name="Sun H."/>
            <person name="Tunlid A."/>
            <person name="Henrissat B."/>
            <person name="Grigoriev I.V."/>
            <person name="Hibbett D.S."/>
            <person name="Martin F."/>
        </authorList>
    </citation>
    <scope>NUCLEOTIDE SEQUENCE [LARGE SCALE GENOMIC DNA]</scope>
    <source>
        <strain evidence="5">MUT 4182</strain>
    </source>
</reference>
<dbReference type="SMART" id="SM00320">
    <property type="entry name" value="WD40"/>
    <property type="match status" value="2"/>
</dbReference>
<dbReference type="InterPro" id="IPR015943">
    <property type="entry name" value="WD40/YVTN_repeat-like_dom_sf"/>
</dbReference>
<keyword evidence="5" id="KW-1185">Reference proteome</keyword>
<evidence type="ECO:0000256" key="1">
    <source>
        <dbReference type="ARBA" id="ARBA00022574"/>
    </source>
</evidence>
<keyword evidence="1 3" id="KW-0853">WD repeat</keyword>
<dbReference type="AlphaFoldDB" id="A0A0C3QCG8"/>
<dbReference type="Proteomes" id="UP000054248">
    <property type="component" value="Unassembled WGS sequence"/>
</dbReference>
<sequence length="679" mass="74866">MDSPPSSQEASPFLDFVMLMEKLEEAATIPMDEMEEDAERDNPHPDKIYMRSLHAITTLIKWAEISKDAGMLSAPPSMATQSSSTASGVHTTGASLDEWTEFINAAESKISRLCSEIYANDYTTCVDPFAVPTQPGCYIRTKGYMPGSISNSPEFLLLFADIMDGDPGDAGEPLNEQQRVEDIRRQMALADFIPSSWAESLRPHSLSTKLARFNTSYDSSAIPEAASRSTSVGQGIDSSVRRQQLINILQARAEVRQDEFIFEAEGQPRRMALGKNMAVICDEKRKLQRHAIYPFGYDRSQEENEWDWDRDYVEHGFASRVDELKVDSIGRIWAASGSRIKAFGGWAEGELEKEKRGGSTLKWTLNSAGYSGAFGVTDELVFRAGTGGRLAFWKKDNLVEHQPVLRLSSGPDGAPNIGPIEASFYHLPTRTVEVSEGELPHYTVEIPNLVGPFGLLSPIPGTSKYISTPAIPETLDLRYPDSFSVRMFDISSAGSPASIVGLGFGAAVASLATHIDIPHVFVAAGDDRCTRIFDLRHSPLPQIMLNGHSDNVNACTIASHGGDFPILFTGGNDELIKAWDIRHTKNCLYDLSTGTMHPTALAWHEDTQSLFLLGKKVHKSSANGGWPKRAARSADYFGIPWCTLGHLLVEYRFRTAPDPRSFPWTPGHSSLEGPRFDLR</sequence>
<dbReference type="STRING" id="1051891.A0A0C3QCG8"/>
<organism evidence="4 5">
    <name type="scientific">Tulasnella calospora MUT 4182</name>
    <dbReference type="NCBI Taxonomy" id="1051891"/>
    <lineage>
        <taxon>Eukaryota</taxon>
        <taxon>Fungi</taxon>
        <taxon>Dikarya</taxon>
        <taxon>Basidiomycota</taxon>
        <taxon>Agaricomycotina</taxon>
        <taxon>Agaricomycetes</taxon>
        <taxon>Cantharellales</taxon>
        <taxon>Tulasnellaceae</taxon>
        <taxon>Tulasnella</taxon>
    </lineage>
</organism>
<dbReference type="InterPro" id="IPR019775">
    <property type="entry name" value="WD40_repeat_CS"/>
</dbReference>
<keyword evidence="2" id="KW-0677">Repeat</keyword>
<evidence type="ECO:0000256" key="2">
    <source>
        <dbReference type="ARBA" id="ARBA00022737"/>
    </source>
</evidence>